<feature type="transmembrane region" description="Helical" evidence="1">
    <location>
        <begin position="12"/>
        <end position="34"/>
    </location>
</feature>
<accession>A0A4R3YDW3</accession>
<dbReference type="Proteomes" id="UP000295367">
    <property type="component" value="Unassembled WGS sequence"/>
</dbReference>
<keyword evidence="1" id="KW-1133">Transmembrane helix</keyword>
<comment type="caution">
    <text evidence="2">The sequence shown here is derived from an EMBL/GenBank/DDBJ whole genome shotgun (WGS) entry which is preliminary data.</text>
</comment>
<dbReference type="RefSeq" id="WP_124947787.1">
    <property type="nucleotide sequence ID" value="NZ_BHVT01000073.1"/>
</dbReference>
<protein>
    <submittedName>
        <fullName evidence="2">Uncharacterized protein</fullName>
    </submittedName>
</protein>
<keyword evidence="3" id="KW-1185">Reference proteome</keyword>
<keyword evidence="1" id="KW-0472">Membrane</keyword>
<dbReference type="EMBL" id="SMCO01000001">
    <property type="protein sequence ID" value="TCV90246.1"/>
    <property type="molecule type" value="Genomic_DNA"/>
</dbReference>
<gene>
    <name evidence="2" type="ORF">EDC63_101216</name>
</gene>
<evidence type="ECO:0000313" key="3">
    <source>
        <dbReference type="Proteomes" id="UP000295367"/>
    </source>
</evidence>
<evidence type="ECO:0000256" key="1">
    <source>
        <dbReference type="SAM" id="Phobius"/>
    </source>
</evidence>
<name>A0A4R3YDW3_9PROT</name>
<dbReference type="OrthoDB" id="7324894at2"/>
<proteinExistence type="predicted"/>
<reference evidence="2 3" key="1">
    <citation type="submission" date="2019-03" db="EMBL/GenBank/DDBJ databases">
        <title>Genomic Encyclopedia of Type Strains, Phase IV (KMG-IV): sequencing the most valuable type-strain genomes for metagenomic binning, comparative biology and taxonomic classification.</title>
        <authorList>
            <person name="Goeker M."/>
        </authorList>
    </citation>
    <scope>NUCLEOTIDE SEQUENCE [LARGE SCALE GENOMIC DNA]</scope>
    <source>
        <strain evidence="2 3">DSM 100309</strain>
    </source>
</reference>
<keyword evidence="1" id="KW-0812">Transmembrane</keyword>
<evidence type="ECO:0000313" key="2">
    <source>
        <dbReference type="EMBL" id="TCV90246.1"/>
    </source>
</evidence>
<dbReference type="AlphaFoldDB" id="A0A4R3YDW3"/>
<sequence length="434" mass="49725">MISLPAPQVKTYTQLVFLTALLVIACTIAFNVVVDPYGMYHLRDASGFNQHKSAIYHRVRLSKAYDVRRIKPGTIILGTSRTHLGIRPSHPAWPENGLPVYNLAFDGATTKEMYYYLRHAQAVKPLKRVLLGLDTYHLTDAPGATRPDFDAHYLLQDNSWWSQIKLVLADLKILVSYDAFKDSIATIQSQNPAQPEWFAKDGQRLGKIFFRQPWENYQILGPRGYFDEIDKQEVRYKLEWRIPLSKSPSGKLSPEIQPDQITSLAYIKDIIEFCRAHNIGLTLYITPSHAHQLEIAAATGEWPIIENGKRALVQLLAADASKHQAKQAFPLYDFSQYSTVTSEALPQLGSRDEMHYYWESSHFKENVGDMVLNRIFNAGEVPEDFGVLLDSETVEKTLRNTRLQQKNYQISHPDDIARIQHEITEYKKIHQIQD</sequence>
<organism evidence="2 3">
    <name type="scientific">Sulfurirhabdus autotrophica</name>
    <dbReference type="NCBI Taxonomy" id="1706046"/>
    <lineage>
        <taxon>Bacteria</taxon>
        <taxon>Pseudomonadati</taxon>
        <taxon>Pseudomonadota</taxon>
        <taxon>Betaproteobacteria</taxon>
        <taxon>Nitrosomonadales</taxon>
        <taxon>Sulfuricellaceae</taxon>
        <taxon>Sulfurirhabdus</taxon>
    </lineage>
</organism>